<accession>A0A430K7Z1</accession>
<dbReference type="FunFam" id="3.40.309.10:FF:000009">
    <property type="entry name" value="Aldehyde dehydrogenase A"/>
    <property type="match status" value="1"/>
</dbReference>
<evidence type="ECO:0000256" key="4">
    <source>
        <dbReference type="RuleBase" id="RU003345"/>
    </source>
</evidence>
<dbReference type="InterPro" id="IPR016160">
    <property type="entry name" value="Ald_DH_CS_CYS"/>
</dbReference>
<dbReference type="PROSITE" id="PS00070">
    <property type="entry name" value="ALDEHYDE_DEHYDR_CYS"/>
    <property type="match status" value="1"/>
</dbReference>
<dbReference type="Gene3D" id="3.40.309.10">
    <property type="entry name" value="Aldehyde Dehydrogenase, Chain A, domain 2"/>
    <property type="match status" value="1"/>
</dbReference>
<evidence type="ECO:0000256" key="3">
    <source>
        <dbReference type="PROSITE-ProRule" id="PRU10007"/>
    </source>
</evidence>
<name>A0A430K7Z1_9FLAO</name>
<keyword evidence="2 4" id="KW-0560">Oxidoreductase</keyword>
<dbReference type="InterPro" id="IPR029510">
    <property type="entry name" value="Ald_DH_CS_GLU"/>
</dbReference>
<sequence>MINTISPIDGSIYYSAEEHGPKDIDQALIRAKSAFAPWSSLSIQERAKYITSFVDAVVEDKEGIAKEITWQMGRPLSQSPGEIAGFADRAHYMIGIAEEALAGQSVANESQDKRWVERVPIGVVGVLSPWNYPFLTSVNAIVPALMAGNVVILKHSFQTPLVAERYAQAAAKAGLPQGVFQILHLNHKNTAQLISDTRMDGVFFTGSVQGGIAVQNSLTNKFIPCGLELGGKDPAYVMANANLEMSIESLVDGAFFNSGQSCCGIERIYVHESLYDKFVDGFVESTKQYQLGNPLNAGINLGPMVKTDAANYVRKQIQQALAKGARSLIAEDLFKASKKGTPYLSPHVLVGVDHSMKVMTQESFGPVVGIMRVANDEEAISLMNDSQYGLTASLWTDDMDRATELARQIETGTVFMNRCDYLDPALAWTGVKNSGKGVTLSKIGYEHVSRVKSFNFRKGE</sequence>
<dbReference type="Proteomes" id="UP000267585">
    <property type="component" value="Unassembled WGS sequence"/>
</dbReference>
<evidence type="ECO:0000256" key="2">
    <source>
        <dbReference type="ARBA" id="ARBA00023002"/>
    </source>
</evidence>
<comment type="similarity">
    <text evidence="1 4">Belongs to the aldehyde dehydrogenase family.</text>
</comment>
<dbReference type="Pfam" id="PF00171">
    <property type="entry name" value="Aldedh"/>
    <property type="match status" value="1"/>
</dbReference>
<dbReference type="CDD" id="cd07102">
    <property type="entry name" value="ALDH_EDX86601"/>
    <property type="match status" value="1"/>
</dbReference>
<comment type="caution">
    <text evidence="6">The sequence shown here is derived from an EMBL/GenBank/DDBJ whole genome shotgun (WGS) entry which is preliminary data.</text>
</comment>
<dbReference type="SUPFAM" id="SSF53720">
    <property type="entry name" value="ALDH-like"/>
    <property type="match status" value="1"/>
</dbReference>
<dbReference type="AlphaFoldDB" id="A0A430K7Z1"/>
<dbReference type="OrthoDB" id="1394754at2"/>
<feature type="active site" evidence="3">
    <location>
        <position position="228"/>
    </location>
</feature>
<dbReference type="EMBL" id="RQPJ01000001">
    <property type="protein sequence ID" value="RTE55185.1"/>
    <property type="molecule type" value="Genomic_DNA"/>
</dbReference>
<dbReference type="Gene3D" id="3.40.605.10">
    <property type="entry name" value="Aldehyde Dehydrogenase, Chain A, domain 1"/>
    <property type="match status" value="1"/>
</dbReference>
<dbReference type="RefSeq" id="WP_126160488.1">
    <property type="nucleotide sequence ID" value="NZ_RQPJ01000001.1"/>
</dbReference>
<organism evidence="6 7">
    <name type="scientific">Arenibacter aquaticus</name>
    <dbReference type="NCBI Taxonomy" id="2489054"/>
    <lineage>
        <taxon>Bacteria</taxon>
        <taxon>Pseudomonadati</taxon>
        <taxon>Bacteroidota</taxon>
        <taxon>Flavobacteriia</taxon>
        <taxon>Flavobacteriales</taxon>
        <taxon>Flavobacteriaceae</taxon>
        <taxon>Arenibacter</taxon>
    </lineage>
</organism>
<gene>
    <name evidence="6" type="ORF">EHW67_01055</name>
</gene>
<evidence type="ECO:0000256" key="1">
    <source>
        <dbReference type="ARBA" id="ARBA00009986"/>
    </source>
</evidence>
<dbReference type="PROSITE" id="PS00687">
    <property type="entry name" value="ALDEHYDE_DEHYDR_GLU"/>
    <property type="match status" value="1"/>
</dbReference>
<keyword evidence="7" id="KW-1185">Reference proteome</keyword>
<evidence type="ECO:0000313" key="6">
    <source>
        <dbReference type="EMBL" id="RTE55185.1"/>
    </source>
</evidence>
<protein>
    <submittedName>
        <fullName evidence="6">Aldehyde dehydrogenase family protein</fullName>
    </submittedName>
</protein>
<dbReference type="PANTHER" id="PTHR11699">
    <property type="entry name" value="ALDEHYDE DEHYDROGENASE-RELATED"/>
    <property type="match status" value="1"/>
</dbReference>
<dbReference type="GO" id="GO:0016620">
    <property type="term" value="F:oxidoreductase activity, acting on the aldehyde or oxo group of donors, NAD or NADP as acceptor"/>
    <property type="evidence" value="ECO:0007669"/>
    <property type="project" value="InterPro"/>
</dbReference>
<evidence type="ECO:0000259" key="5">
    <source>
        <dbReference type="Pfam" id="PF00171"/>
    </source>
</evidence>
<reference evidence="6 7" key="1">
    <citation type="submission" date="2018-11" db="EMBL/GenBank/DDBJ databases">
        <title>Arenibacter aquaticus sp.nov., a marine bacterium isolated from surface seawater in the South China Sea.</title>
        <authorList>
            <person name="Guo J."/>
            <person name="Sun J."/>
        </authorList>
    </citation>
    <scope>NUCLEOTIDE SEQUENCE [LARGE SCALE GENOMIC DNA]</scope>
    <source>
        <strain evidence="6 7">GUO666</strain>
    </source>
</reference>
<proteinExistence type="inferred from homology"/>
<dbReference type="InterPro" id="IPR015590">
    <property type="entry name" value="Aldehyde_DH_dom"/>
</dbReference>
<dbReference type="InterPro" id="IPR016161">
    <property type="entry name" value="Ald_DH/histidinol_DH"/>
</dbReference>
<feature type="domain" description="Aldehyde dehydrogenase" evidence="5">
    <location>
        <begin position="2"/>
        <end position="453"/>
    </location>
</feature>
<dbReference type="InterPro" id="IPR016163">
    <property type="entry name" value="Ald_DH_C"/>
</dbReference>
<dbReference type="InterPro" id="IPR016162">
    <property type="entry name" value="Ald_DH_N"/>
</dbReference>
<evidence type="ECO:0000313" key="7">
    <source>
        <dbReference type="Proteomes" id="UP000267585"/>
    </source>
</evidence>